<dbReference type="InterPro" id="IPR025329">
    <property type="entry name" value="DUF4235"/>
</dbReference>
<proteinExistence type="predicted"/>
<gene>
    <name evidence="1" type="ORF">Pla123a_36770</name>
</gene>
<keyword evidence="2" id="KW-1185">Reference proteome</keyword>
<protein>
    <recommendedName>
        <fullName evidence="3">DUF4235 domain-containing protein</fullName>
    </recommendedName>
</protein>
<dbReference type="AlphaFoldDB" id="A0A5C5YG03"/>
<reference evidence="1 2" key="1">
    <citation type="submission" date="2019-02" db="EMBL/GenBank/DDBJ databases">
        <title>Deep-cultivation of Planctomycetes and their phenomic and genomic characterization uncovers novel biology.</title>
        <authorList>
            <person name="Wiegand S."/>
            <person name="Jogler M."/>
            <person name="Boedeker C."/>
            <person name="Pinto D."/>
            <person name="Vollmers J."/>
            <person name="Rivas-Marin E."/>
            <person name="Kohn T."/>
            <person name="Peeters S.H."/>
            <person name="Heuer A."/>
            <person name="Rast P."/>
            <person name="Oberbeckmann S."/>
            <person name="Bunk B."/>
            <person name="Jeske O."/>
            <person name="Meyerdierks A."/>
            <person name="Storesund J.E."/>
            <person name="Kallscheuer N."/>
            <person name="Luecker S."/>
            <person name="Lage O.M."/>
            <person name="Pohl T."/>
            <person name="Merkel B.J."/>
            <person name="Hornburger P."/>
            <person name="Mueller R.-W."/>
            <person name="Bruemmer F."/>
            <person name="Labrenz M."/>
            <person name="Spormann A.M."/>
            <person name="Op Den Camp H."/>
            <person name="Overmann J."/>
            <person name="Amann R."/>
            <person name="Jetten M.S.M."/>
            <person name="Mascher T."/>
            <person name="Medema M.H."/>
            <person name="Devos D.P."/>
            <person name="Kaster A.-K."/>
            <person name="Ovreas L."/>
            <person name="Rohde M."/>
            <person name="Galperin M.Y."/>
            <person name="Jogler C."/>
        </authorList>
    </citation>
    <scope>NUCLEOTIDE SEQUENCE [LARGE SCALE GENOMIC DNA]</scope>
    <source>
        <strain evidence="1 2">Pla123a</strain>
    </source>
</reference>
<dbReference type="EMBL" id="SJPO01000009">
    <property type="protein sequence ID" value="TWT73783.1"/>
    <property type="molecule type" value="Genomic_DNA"/>
</dbReference>
<dbReference type="Proteomes" id="UP000318478">
    <property type="component" value="Unassembled WGS sequence"/>
</dbReference>
<organism evidence="1 2">
    <name type="scientific">Posidoniimonas polymericola</name>
    <dbReference type="NCBI Taxonomy" id="2528002"/>
    <lineage>
        <taxon>Bacteria</taxon>
        <taxon>Pseudomonadati</taxon>
        <taxon>Planctomycetota</taxon>
        <taxon>Planctomycetia</taxon>
        <taxon>Pirellulales</taxon>
        <taxon>Lacipirellulaceae</taxon>
        <taxon>Posidoniimonas</taxon>
    </lineage>
</organism>
<accession>A0A5C5YG03</accession>
<dbReference type="RefSeq" id="WP_146589588.1">
    <property type="nucleotide sequence ID" value="NZ_SJPO01000009.1"/>
</dbReference>
<dbReference type="Pfam" id="PF14019">
    <property type="entry name" value="DUF4235"/>
    <property type="match status" value="1"/>
</dbReference>
<evidence type="ECO:0008006" key="3">
    <source>
        <dbReference type="Google" id="ProtNLM"/>
    </source>
</evidence>
<name>A0A5C5YG03_9BACT</name>
<sequence>MEDLLDLQKIPKHLAELVTDAEPDPDAASESVYVTVAALGGALLTRRLLEGYWRRHRGSAPPENPASHQVGWGEALAWGVAVGAAVGLSKVLSRRGMTSVVKRLRA</sequence>
<evidence type="ECO:0000313" key="2">
    <source>
        <dbReference type="Proteomes" id="UP000318478"/>
    </source>
</evidence>
<comment type="caution">
    <text evidence="1">The sequence shown here is derived from an EMBL/GenBank/DDBJ whole genome shotgun (WGS) entry which is preliminary data.</text>
</comment>
<evidence type="ECO:0000313" key="1">
    <source>
        <dbReference type="EMBL" id="TWT73783.1"/>
    </source>
</evidence>